<dbReference type="PANTHER" id="PTHR10000:SF8">
    <property type="entry name" value="HAD SUPERFAMILY HYDROLASE-LIKE, TYPE 3"/>
    <property type="match status" value="1"/>
</dbReference>
<dbReference type="SFLD" id="SFLDS00003">
    <property type="entry name" value="Haloacid_Dehalogenase"/>
    <property type="match status" value="1"/>
</dbReference>
<name>A0A6N2UHJ3_9FIRM</name>
<dbReference type="InterPro" id="IPR006379">
    <property type="entry name" value="HAD-SF_hydro_IIB"/>
</dbReference>
<dbReference type="NCBIfam" id="TIGR01484">
    <property type="entry name" value="HAD-SF-IIB"/>
    <property type="match status" value="1"/>
</dbReference>
<accession>A0A6N2UHJ3</accession>
<dbReference type="RefSeq" id="WP_024728040.1">
    <property type="nucleotide sequence ID" value="NZ_CACRSQ010000006.1"/>
</dbReference>
<dbReference type="InterPro" id="IPR023214">
    <property type="entry name" value="HAD_sf"/>
</dbReference>
<dbReference type="GO" id="GO:0000287">
    <property type="term" value="F:magnesium ion binding"/>
    <property type="evidence" value="ECO:0007669"/>
    <property type="project" value="TreeGrafter"/>
</dbReference>
<dbReference type="CDD" id="cd07516">
    <property type="entry name" value="HAD_Pase"/>
    <property type="match status" value="1"/>
</dbReference>
<dbReference type="SFLD" id="SFLDG01144">
    <property type="entry name" value="C2.B.4:_PGP_Like"/>
    <property type="match status" value="1"/>
</dbReference>
<dbReference type="SFLD" id="SFLDG01140">
    <property type="entry name" value="C2.B:_Phosphomannomutase_and_P"/>
    <property type="match status" value="1"/>
</dbReference>
<dbReference type="InterPro" id="IPR036412">
    <property type="entry name" value="HAD-like_sf"/>
</dbReference>
<organism evidence="1">
    <name type="scientific">Anaerostipes caccae</name>
    <dbReference type="NCBI Taxonomy" id="105841"/>
    <lineage>
        <taxon>Bacteria</taxon>
        <taxon>Bacillati</taxon>
        <taxon>Bacillota</taxon>
        <taxon>Clostridia</taxon>
        <taxon>Lachnospirales</taxon>
        <taxon>Lachnospiraceae</taxon>
        <taxon>Anaerostipes</taxon>
    </lineage>
</organism>
<dbReference type="SUPFAM" id="SSF56784">
    <property type="entry name" value="HAD-like"/>
    <property type="match status" value="1"/>
</dbReference>
<proteinExistence type="predicted"/>
<evidence type="ECO:0000313" key="1">
    <source>
        <dbReference type="EMBL" id="VYT18045.1"/>
    </source>
</evidence>
<dbReference type="Gene3D" id="3.30.1240.10">
    <property type="match status" value="1"/>
</dbReference>
<dbReference type="PANTHER" id="PTHR10000">
    <property type="entry name" value="PHOSPHOSERINE PHOSPHATASE"/>
    <property type="match status" value="1"/>
</dbReference>
<dbReference type="InterPro" id="IPR000150">
    <property type="entry name" value="Cof"/>
</dbReference>
<dbReference type="EC" id="3.1.3.-" evidence="1"/>
<dbReference type="EMBL" id="CACRSQ010000006">
    <property type="protein sequence ID" value="VYT18045.1"/>
    <property type="molecule type" value="Genomic_DNA"/>
</dbReference>
<sequence length="265" mass="29864">MGKYKAVFSDIDGTLLDSKHTISPATKQKIQEIDREGIPFILVSARMPKGMIGIRDELGIRRPIVCYSGALVVDEKGETMFGRNIESHMAEMVYRSIQKENMHISFNLYSGDRWIVPDQCDPWVRQESVITGVYPETGDFTDLAVFQNVHKILCMGEPEKILCLETMLKEQFPKLRAYRSKDTYLEIMSIQASKSSAVSLLDEYFGISRQEIIAFGDGYNDIDMLLYAGLGAAMGNASEEVRNSADIVADTNDQEGLKKVLDEYF</sequence>
<dbReference type="GO" id="GO:0016791">
    <property type="term" value="F:phosphatase activity"/>
    <property type="evidence" value="ECO:0007669"/>
    <property type="project" value="TreeGrafter"/>
</dbReference>
<reference evidence="1" key="1">
    <citation type="submission" date="2019-11" db="EMBL/GenBank/DDBJ databases">
        <authorList>
            <person name="Feng L."/>
        </authorList>
    </citation>
    <scope>NUCLEOTIDE SEQUENCE</scope>
    <source>
        <strain evidence="1">AcaccaeLFYP115</strain>
    </source>
</reference>
<dbReference type="AlphaFoldDB" id="A0A6N2UHJ3"/>
<keyword evidence="1" id="KW-0378">Hydrolase</keyword>
<dbReference type="Gene3D" id="3.40.50.1000">
    <property type="entry name" value="HAD superfamily/HAD-like"/>
    <property type="match status" value="1"/>
</dbReference>
<dbReference type="Pfam" id="PF08282">
    <property type="entry name" value="Hydrolase_3"/>
    <property type="match status" value="1"/>
</dbReference>
<protein>
    <submittedName>
        <fullName evidence="1">Phosphatase</fullName>
        <ecNumber evidence="1">3.1.3.-</ecNumber>
    </submittedName>
</protein>
<dbReference type="GO" id="GO:0005829">
    <property type="term" value="C:cytosol"/>
    <property type="evidence" value="ECO:0007669"/>
    <property type="project" value="TreeGrafter"/>
</dbReference>
<dbReference type="PROSITE" id="PS01229">
    <property type="entry name" value="COF_2"/>
    <property type="match status" value="1"/>
</dbReference>
<gene>
    <name evidence="1" type="ORF">ACLFYP115_01925</name>
</gene>
<dbReference type="NCBIfam" id="TIGR00099">
    <property type="entry name" value="Cof-subfamily"/>
    <property type="match status" value="1"/>
</dbReference>